<dbReference type="EMBL" id="JASBWR010000141">
    <property type="protein sequence ID" value="KAJ9091948.1"/>
    <property type="molecule type" value="Genomic_DNA"/>
</dbReference>
<dbReference type="Proteomes" id="UP001241377">
    <property type="component" value="Unassembled WGS sequence"/>
</dbReference>
<organism evidence="1 2">
    <name type="scientific">Naganishia cerealis</name>
    <dbReference type="NCBI Taxonomy" id="610337"/>
    <lineage>
        <taxon>Eukaryota</taxon>
        <taxon>Fungi</taxon>
        <taxon>Dikarya</taxon>
        <taxon>Basidiomycota</taxon>
        <taxon>Agaricomycotina</taxon>
        <taxon>Tremellomycetes</taxon>
        <taxon>Filobasidiales</taxon>
        <taxon>Filobasidiaceae</taxon>
        <taxon>Naganishia</taxon>
    </lineage>
</organism>
<evidence type="ECO:0000313" key="1">
    <source>
        <dbReference type="EMBL" id="KAJ9091948.1"/>
    </source>
</evidence>
<name>A0ACC2UYN3_9TREE</name>
<proteinExistence type="predicted"/>
<reference evidence="1" key="1">
    <citation type="submission" date="2023-04" db="EMBL/GenBank/DDBJ databases">
        <title>Draft Genome sequencing of Naganishia species isolated from polar environments using Oxford Nanopore Technology.</title>
        <authorList>
            <person name="Leo P."/>
            <person name="Venkateswaran K."/>
        </authorList>
    </citation>
    <scope>NUCLEOTIDE SEQUENCE</scope>
    <source>
        <strain evidence="1">MNA-CCFEE 5261</strain>
    </source>
</reference>
<evidence type="ECO:0000313" key="2">
    <source>
        <dbReference type="Proteomes" id="UP001241377"/>
    </source>
</evidence>
<comment type="caution">
    <text evidence="1">The sequence shown here is derived from an EMBL/GenBank/DDBJ whole genome shotgun (WGS) entry which is preliminary data.</text>
</comment>
<protein>
    <submittedName>
        <fullName evidence="1">Uncharacterized protein</fullName>
    </submittedName>
</protein>
<sequence>MSYIPPYSIPKSSATTSTTNTNTTSESVSKVAQDNKIVKPDIPPDNGIQTQLLRGMLGTSESPRLQSGSPGVSDAAPAVVTVEDKGQFKTATDSGTKDLVSLFDKFDVSKEIGEDSKDDEENKENDRQDKESNKDNKEDDKEHTEMEPALDTVASEGKDETTIDEDPTALNRPGISSIGSDDDESTHEKAEEKNESEDKNEHLTPGTTSNTPPLMVQKALAMTIQPYDPFSSTASPDPEQAQQKDLSDITGAIEQTSIKEFELPKETLDNELLSDVAAESNKAGNEASGPEEEHRMSSTNGVDANEQYKQSHKPFDFDQFLVHLRKKSADPIVRFIRSFLLNFNRQAHALSYEQKIKIISDFKQFMNEKFALYEPFSSMDTIDLENSREGLEKLIMNRLYDLTFPPNVAKSLGNREAESTYKDLEEDEEFARQLEKFSWVNGSHLDIDLESLSRLRTQVSDDNSNFLDYAIQELNKINDYRAPRDKIICILNSCKIIFSFLKVNKQETSADSFIPLLILVIIKAKTSNFISNIRYIENYRGEEWLSHGETSYYLSSVQGAVGFISKLDFEQLKIDKKEYDAHLEAWQAEETRLNKQKLATTKPKASLETRLQQPRPQHAAQNTQTSPSQSFSPSSVLLTSAEMVSKSISNFLSPSPTEEPQVAQRRQRELNHQAEPPIDPETMKSIYDNLTEIFPNIDSTVLKDLIVIKKGNQDECVEACLQLVNEV</sequence>
<gene>
    <name evidence="1" type="ORF">QFC19_008877</name>
</gene>
<accession>A0ACC2UYN3</accession>
<keyword evidence="2" id="KW-1185">Reference proteome</keyword>